<protein>
    <submittedName>
        <fullName evidence="2">Uncharacterized protein</fullName>
    </submittedName>
</protein>
<keyword evidence="1" id="KW-0732">Signal</keyword>
<reference evidence="2 3" key="1">
    <citation type="submission" date="2014-03" db="EMBL/GenBank/DDBJ databases">
        <title>Draft genome of the hookworm Oesophagostomum dentatum.</title>
        <authorList>
            <person name="Mitreva M."/>
        </authorList>
    </citation>
    <scope>NUCLEOTIDE SEQUENCE [LARGE SCALE GENOMIC DNA]</scope>
    <source>
        <strain evidence="2 3">OD-Hann</strain>
    </source>
</reference>
<dbReference type="SUPFAM" id="SSF53756">
    <property type="entry name" value="UDP-Glycosyltransferase/glycogen phosphorylase"/>
    <property type="match status" value="1"/>
</dbReference>
<accession>A0A0B1TA13</accession>
<proteinExistence type="predicted"/>
<dbReference type="EMBL" id="KN551513">
    <property type="protein sequence ID" value="KHJ92185.1"/>
    <property type="molecule type" value="Genomic_DNA"/>
</dbReference>
<dbReference type="OrthoDB" id="5835829at2759"/>
<feature type="signal peptide" evidence="1">
    <location>
        <begin position="1"/>
        <end position="24"/>
    </location>
</feature>
<sequence>MVGGRALRLGLCICLRHLLRWVDTCGEDSWMDLAQQLRFHRLIAEPQMELFRTHISPEFPDLLELASKCPLIMANTNDFYEIPRPTLAKVVNIGGIGIVSSAKPLPEASILIFESTLICLPLVY</sequence>
<name>A0A0B1TA13_OESDE</name>
<evidence type="ECO:0000313" key="3">
    <source>
        <dbReference type="Proteomes" id="UP000053660"/>
    </source>
</evidence>
<keyword evidence="3" id="KW-1185">Reference proteome</keyword>
<evidence type="ECO:0000313" key="2">
    <source>
        <dbReference type="EMBL" id="KHJ92185.1"/>
    </source>
</evidence>
<dbReference type="Proteomes" id="UP000053660">
    <property type="component" value="Unassembled WGS sequence"/>
</dbReference>
<dbReference type="AlphaFoldDB" id="A0A0B1TA13"/>
<gene>
    <name evidence="2" type="ORF">OESDEN_07935</name>
</gene>
<feature type="chain" id="PRO_5002082033" evidence="1">
    <location>
        <begin position="25"/>
        <end position="124"/>
    </location>
</feature>
<organism evidence="2 3">
    <name type="scientific">Oesophagostomum dentatum</name>
    <name type="common">Nodular worm</name>
    <dbReference type="NCBI Taxonomy" id="61180"/>
    <lineage>
        <taxon>Eukaryota</taxon>
        <taxon>Metazoa</taxon>
        <taxon>Ecdysozoa</taxon>
        <taxon>Nematoda</taxon>
        <taxon>Chromadorea</taxon>
        <taxon>Rhabditida</taxon>
        <taxon>Rhabditina</taxon>
        <taxon>Rhabditomorpha</taxon>
        <taxon>Strongyloidea</taxon>
        <taxon>Strongylidae</taxon>
        <taxon>Oesophagostomum</taxon>
    </lineage>
</organism>
<evidence type="ECO:0000256" key="1">
    <source>
        <dbReference type="SAM" id="SignalP"/>
    </source>
</evidence>